<organism evidence="3 4">
    <name type="scientific">Kluyvera intermedia</name>
    <name type="common">Enterobacter intermedius</name>
    <dbReference type="NCBI Taxonomy" id="61648"/>
    <lineage>
        <taxon>Bacteria</taxon>
        <taxon>Pseudomonadati</taxon>
        <taxon>Pseudomonadota</taxon>
        <taxon>Gammaproteobacteria</taxon>
        <taxon>Enterobacterales</taxon>
        <taxon>Enterobacteriaceae</taxon>
        <taxon>Kluyvera</taxon>
    </lineage>
</organism>
<reference evidence="3" key="2">
    <citation type="submission" date="2020-10" db="EMBL/GenBank/DDBJ databases">
        <authorList>
            <consortium name="NCBI Pathogen Detection Project"/>
        </authorList>
    </citation>
    <scope>NUCLEOTIDE SEQUENCE</scope>
    <source>
        <strain evidence="3">CAVp300</strain>
    </source>
</reference>
<reference evidence="3" key="1">
    <citation type="journal article" date="2018" name="Genome Biol.">
        <title>SKESA: strategic k-mer extension for scrupulous assemblies.</title>
        <authorList>
            <person name="Souvorov A."/>
            <person name="Agarwala R."/>
            <person name="Lipman D.J."/>
        </authorList>
    </citation>
    <scope>NUCLEOTIDE SEQUENCE</scope>
    <source>
        <strain evidence="3">CAVp300</strain>
    </source>
</reference>
<evidence type="ECO:0000313" key="4">
    <source>
        <dbReference type="Proteomes" id="UP000867740"/>
    </source>
</evidence>
<gene>
    <name evidence="2" type="ORF">I8531_003607</name>
    <name evidence="3" type="ORF">I8531_005748</name>
</gene>
<dbReference type="RefSeq" id="WP_047371681.1">
    <property type="nucleotide sequence ID" value="NZ_CABMNU010000005.1"/>
</dbReference>
<protein>
    <submittedName>
        <fullName evidence="3">Histidine phosphatase family protein</fullName>
    </submittedName>
</protein>
<name>A0A9P3TH83_KLUIN</name>
<evidence type="ECO:0000313" key="3">
    <source>
        <dbReference type="EMBL" id="HAT3585315.1"/>
    </source>
</evidence>
<accession>A0A9P3TH83</accession>
<feature type="chain" id="PRO_5040099514" evidence="1">
    <location>
        <begin position="22"/>
        <end position="193"/>
    </location>
</feature>
<feature type="signal peptide" evidence="1">
    <location>
        <begin position="1"/>
        <end position="21"/>
    </location>
</feature>
<comment type="caution">
    <text evidence="3">The sequence shown here is derived from an EMBL/GenBank/DDBJ whole genome shotgun (WGS) entry which is preliminary data.</text>
</comment>
<dbReference type="AlphaFoldDB" id="A0A9P3TH83"/>
<dbReference type="EMBL" id="DACSUM010000032">
    <property type="protein sequence ID" value="HAT3583274.1"/>
    <property type="molecule type" value="Genomic_DNA"/>
</dbReference>
<dbReference type="Proteomes" id="UP000867740">
    <property type="component" value="Unassembled WGS sequence"/>
</dbReference>
<evidence type="ECO:0000313" key="2">
    <source>
        <dbReference type="EMBL" id="HAT3583274.1"/>
    </source>
</evidence>
<sequence>MKNWLVALLSAALLSPLAASADSTYVFFRHGEKPDNNSGQLTCKGLNRALTLPSVLLKRYGNPDALYASAPKKKKTGSSLRPLTTITPLAIQVSKPVVLRFHADDTQELVSALLAQQNQPLTFISWEHKNLVTAARTLITQTGGDASQIPSWPSADFDSIFVVQLDAQQHFKSFSRDAEGLNDVSSQCPAPAQ</sequence>
<dbReference type="EMBL" id="DACSUM010000146">
    <property type="protein sequence ID" value="HAT3585315.1"/>
    <property type="molecule type" value="Genomic_DNA"/>
</dbReference>
<keyword evidence="1" id="KW-0732">Signal</keyword>
<evidence type="ECO:0000256" key="1">
    <source>
        <dbReference type="SAM" id="SignalP"/>
    </source>
</evidence>
<proteinExistence type="predicted"/>